<gene>
    <name evidence="3" type="ORF">CAAN4_B03466</name>
</gene>
<evidence type="ECO:0000313" key="3">
    <source>
        <dbReference type="EMBL" id="CAK7896114.1"/>
    </source>
</evidence>
<accession>A0ABP0E8F1</accession>
<proteinExistence type="predicted"/>
<feature type="coiled-coil region" evidence="1">
    <location>
        <begin position="237"/>
        <end position="264"/>
    </location>
</feature>
<evidence type="ECO:0000256" key="2">
    <source>
        <dbReference type="SAM" id="MobiDB-lite"/>
    </source>
</evidence>
<reference evidence="3 4" key="1">
    <citation type="submission" date="2024-01" db="EMBL/GenBank/DDBJ databases">
        <authorList>
            <consortium name="Genoscope - CEA"/>
            <person name="William W."/>
        </authorList>
    </citation>
    <scope>NUCLEOTIDE SEQUENCE [LARGE SCALE GENOMIC DNA]</scope>
    <source>
        <strain evidence="3 4">29B2s-10</strain>
    </source>
</reference>
<evidence type="ECO:0008006" key="5">
    <source>
        <dbReference type="Google" id="ProtNLM"/>
    </source>
</evidence>
<sequence length="338" mass="38012">MDYMQESNLYCPKVFSDISLDSTMSETSQSTYNQTPKTSSKFWQPTTNNNSLGQMSKPFMLPFESNQPNTNSTGSNTTLTRSQSMSNQQHSGIILSPQTTQLSQPLSTPNSKYSMNLNAPSYVPLGSSRSYSFSGSAGLREGSEYLNSSDNYTYQTSNYDFLDKNSLSSTRNSKNFNDDLDLMRSQVQSLQIELNLQTQVASSLTEQLNSVNALEQSNNTESTYGSTNIPSNYLFLFEDLKKRYDEQTKELEATKERLEAIITASTMNPSKSRTFNGEYNEEEIAHKIVTMLAVLRSENDNLLKMVTMGNKSTFLIEIGLLRDENEQLKAQINSSKQK</sequence>
<feature type="region of interest" description="Disordered" evidence="2">
    <location>
        <begin position="61"/>
        <end position="90"/>
    </location>
</feature>
<feature type="compositionally biased region" description="Low complexity" evidence="2">
    <location>
        <begin position="65"/>
        <end position="82"/>
    </location>
</feature>
<keyword evidence="4" id="KW-1185">Reference proteome</keyword>
<dbReference type="Proteomes" id="UP001497600">
    <property type="component" value="Chromosome B"/>
</dbReference>
<keyword evidence="1" id="KW-0175">Coiled coil</keyword>
<organism evidence="3 4">
    <name type="scientific">[Candida] anglica</name>
    <dbReference type="NCBI Taxonomy" id="148631"/>
    <lineage>
        <taxon>Eukaryota</taxon>
        <taxon>Fungi</taxon>
        <taxon>Dikarya</taxon>
        <taxon>Ascomycota</taxon>
        <taxon>Saccharomycotina</taxon>
        <taxon>Pichiomycetes</taxon>
        <taxon>Debaryomycetaceae</taxon>
        <taxon>Kurtzmaniella</taxon>
    </lineage>
</organism>
<dbReference type="EMBL" id="OZ004254">
    <property type="protein sequence ID" value="CAK7896114.1"/>
    <property type="molecule type" value="Genomic_DNA"/>
</dbReference>
<evidence type="ECO:0000256" key="1">
    <source>
        <dbReference type="SAM" id="Coils"/>
    </source>
</evidence>
<name>A0ABP0E8F1_9ASCO</name>
<evidence type="ECO:0000313" key="4">
    <source>
        <dbReference type="Proteomes" id="UP001497600"/>
    </source>
</evidence>
<protein>
    <recommendedName>
        <fullName evidence="5">Protein MUM2</fullName>
    </recommendedName>
</protein>